<evidence type="ECO:0000256" key="1">
    <source>
        <dbReference type="SAM" id="MobiDB-lite"/>
    </source>
</evidence>
<reference evidence="4" key="1">
    <citation type="submission" date="2016-04" db="UniProtKB">
        <authorList>
            <consortium name="WormBaseParasite"/>
        </authorList>
    </citation>
    <scope>IDENTIFICATION</scope>
</reference>
<evidence type="ECO:0000313" key="4">
    <source>
        <dbReference type="WBParaSite" id="NBR_0001408301-mRNA-1"/>
    </source>
</evidence>
<dbReference type="AlphaFoldDB" id="A0A158R1N4"/>
<accession>A0A158R1N4</accession>
<name>A0A158R1N4_NIPBR</name>
<gene>
    <name evidence="2" type="ORF">NBR_LOCUS14084</name>
</gene>
<organism evidence="4">
    <name type="scientific">Nippostrongylus brasiliensis</name>
    <name type="common">Rat hookworm</name>
    <dbReference type="NCBI Taxonomy" id="27835"/>
    <lineage>
        <taxon>Eukaryota</taxon>
        <taxon>Metazoa</taxon>
        <taxon>Ecdysozoa</taxon>
        <taxon>Nematoda</taxon>
        <taxon>Chromadorea</taxon>
        <taxon>Rhabditida</taxon>
        <taxon>Rhabditina</taxon>
        <taxon>Rhabditomorpha</taxon>
        <taxon>Strongyloidea</taxon>
        <taxon>Heligmosomidae</taxon>
        <taxon>Nippostrongylus</taxon>
    </lineage>
</organism>
<feature type="region of interest" description="Disordered" evidence="1">
    <location>
        <begin position="306"/>
        <end position="343"/>
    </location>
</feature>
<evidence type="ECO:0000313" key="3">
    <source>
        <dbReference type="Proteomes" id="UP000271162"/>
    </source>
</evidence>
<dbReference type="STRING" id="27835.A0A158R1N4"/>
<dbReference type="WBParaSite" id="NBR_0001408301-mRNA-1">
    <property type="protein sequence ID" value="NBR_0001408301-mRNA-1"/>
    <property type="gene ID" value="NBR_0001408301"/>
</dbReference>
<evidence type="ECO:0000313" key="2">
    <source>
        <dbReference type="EMBL" id="VDL77673.1"/>
    </source>
</evidence>
<sequence>MCLILFSACEEKSALLQKYRLMESFNLLLHQVAKKPNLAALRMICAQVEAWDMYDPVHVKEKTLRALAFFHADGTLSAEEDMLRLYKILAKHSRRIGSVKVFEKVEEQGRFICSLRFHILWAEAYAQTRDQENFLRVFELARQRLPESSMVELEAAFRDIADQYFPNGEIFNFDETLDAPSFSESEDATAGNRKYRRRSSAAILNRHAAKKMKSSKTLNDVNFGPKTRTKLRFVLVDRPEDGYLAPSIEELKALEEADKQLIFDTHVVPMDISMESAVLFNDIQQNSSQGRKSAVDEQAPATVLEREAKSADNSNIEVAKPSINPDSSQASRLPPPPPYLGQIASGDAKKIVISKVIKEHADEKTDDESRTAVKRPKFSVGNEAIPGPNFSLLENTQDNKELFEIVTSTPAHPLPRPPTHEGSHVI</sequence>
<dbReference type="EMBL" id="UYSL01021237">
    <property type="protein sequence ID" value="VDL77673.1"/>
    <property type="molecule type" value="Genomic_DNA"/>
</dbReference>
<reference evidence="2 3" key="2">
    <citation type="submission" date="2018-11" db="EMBL/GenBank/DDBJ databases">
        <authorList>
            <consortium name="Pathogen Informatics"/>
        </authorList>
    </citation>
    <scope>NUCLEOTIDE SEQUENCE [LARGE SCALE GENOMIC DNA]</scope>
</reference>
<protein>
    <submittedName>
        <fullName evidence="4">BUB1 N-terminal domain-containing protein</fullName>
    </submittedName>
</protein>
<dbReference type="Proteomes" id="UP000271162">
    <property type="component" value="Unassembled WGS sequence"/>
</dbReference>
<keyword evidence="3" id="KW-1185">Reference proteome</keyword>
<proteinExistence type="predicted"/>